<evidence type="ECO:0000256" key="11">
    <source>
        <dbReference type="RuleBase" id="RU364115"/>
    </source>
</evidence>
<dbReference type="InterPro" id="IPR007409">
    <property type="entry name" value="Restrct_endonuc_type1_HsdR_N"/>
</dbReference>
<dbReference type="Proteomes" id="UP000215828">
    <property type="component" value="Unassembled WGS sequence"/>
</dbReference>
<evidence type="ECO:0000313" key="14">
    <source>
        <dbReference type="EMBL" id="OYR88713.1"/>
    </source>
</evidence>
<comment type="caution">
    <text evidence="15">The sequence shown here is derived from an EMBL/GenBank/DDBJ whole genome shotgun (WGS) entry which is preliminary data.</text>
</comment>
<dbReference type="Gene3D" id="3.40.50.300">
    <property type="entry name" value="P-loop containing nucleotide triphosphate hydrolases"/>
    <property type="match status" value="2"/>
</dbReference>
<comment type="similarity">
    <text evidence="2 11">Belongs to the HsdR family.</text>
</comment>
<keyword evidence="8 11" id="KW-0378">Hydrolase</keyword>
<reference evidence="16 17" key="3">
    <citation type="submission" date="2017-09" db="EMBL/GenBank/DDBJ databases">
        <title>Tripartite evolution among Lactobacillus johnsonii, Lactobacillus taiwanensis, Lactobacillus reuteri and their rodent host.</title>
        <authorList>
            <person name="Wang T."/>
            <person name="Knowles S."/>
            <person name="Cheng C."/>
        </authorList>
    </citation>
    <scope>NUCLEOTIDE SEQUENCE [LARGE SCALE GENOMIC DNA]</scope>
    <source>
        <strain evidence="15 16">609q</strain>
        <strain evidence="14 17">609u</strain>
    </source>
</reference>
<dbReference type="GO" id="GO:0009307">
    <property type="term" value="P:DNA restriction-modification system"/>
    <property type="evidence" value="ECO:0007669"/>
    <property type="project" value="UniProtKB-KW"/>
</dbReference>
<evidence type="ECO:0000256" key="6">
    <source>
        <dbReference type="ARBA" id="ARBA00022747"/>
    </source>
</evidence>
<dbReference type="PROSITE" id="PS51192">
    <property type="entry name" value="HELICASE_ATP_BIND_1"/>
    <property type="match status" value="1"/>
</dbReference>
<reference evidence="15 16" key="1">
    <citation type="submission" date="2017-04" db="EMBL/GenBank/DDBJ databases">
        <authorList>
            <person name="Afonso C.L."/>
            <person name="Miller P.J."/>
            <person name="Scott M.A."/>
            <person name="Spackman E."/>
            <person name="Goraichik I."/>
            <person name="Dimitrov K.M."/>
            <person name="Suarez D.L."/>
            <person name="Swayne D.E."/>
        </authorList>
    </citation>
    <scope>NUCLEOTIDE SEQUENCE [LARGE SCALE GENOMIC DNA]</scope>
    <source>
        <strain evidence="15 16">609q</strain>
    </source>
</reference>
<dbReference type="EMBL" id="NGNV01000006">
    <property type="protein sequence ID" value="OYR88713.1"/>
    <property type="molecule type" value="Genomic_DNA"/>
</dbReference>
<evidence type="ECO:0000256" key="4">
    <source>
        <dbReference type="ARBA" id="ARBA00022722"/>
    </source>
</evidence>
<dbReference type="InterPro" id="IPR055180">
    <property type="entry name" value="HsdR_RecA-like_helicase_dom_2"/>
</dbReference>
<keyword evidence="5 11" id="KW-0547">Nucleotide-binding</keyword>
<dbReference type="NCBIfam" id="TIGR00348">
    <property type="entry name" value="hsdR"/>
    <property type="match status" value="1"/>
</dbReference>
<gene>
    <name evidence="14" type="ORF">CBF53_02010</name>
    <name evidence="15" type="ORF">CBF70_02230</name>
</gene>
<dbReference type="PANTHER" id="PTHR30195">
    <property type="entry name" value="TYPE I SITE-SPECIFIC DEOXYRIBONUCLEASE PROTEIN SUBUNIT M AND R"/>
    <property type="match status" value="1"/>
</dbReference>
<dbReference type="Pfam" id="PF12008">
    <property type="entry name" value="EcoR124_C"/>
    <property type="match status" value="1"/>
</dbReference>
<dbReference type="CDD" id="cd18800">
    <property type="entry name" value="SF2_C_EcoR124I-like"/>
    <property type="match status" value="1"/>
</dbReference>
<dbReference type="GO" id="GO:0005524">
    <property type="term" value="F:ATP binding"/>
    <property type="evidence" value="ECO:0007669"/>
    <property type="project" value="UniProtKB-KW"/>
</dbReference>
<dbReference type="InterPro" id="IPR022625">
    <property type="entry name" value="TypeI_RM_Rsu_C"/>
</dbReference>
<evidence type="ECO:0000256" key="12">
    <source>
        <dbReference type="SAM" id="Coils"/>
    </source>
</evidence>
<feature type="domain" description="Helicase ATP-binding" evidence="13">
    <location>
        <begin position="282"/>
        <end position="453"/>
    </location>
</feature>
<evidence type="ECO:0000256" key="2">
    <source>
        <dbReference type="ARBA" id="ARBA00008598"/>
    </source>
</evidence>
<evidence type="ECO:0000313" key="16">
    <source>
        <dbReference type="Proteomes" id="UP000215828"/>
    </source>
</evidence>
<dbReference type="PANTHER" id="PTHR30195:SF16">
    <property type="entry name" value="TYPE I RESTRICTION ENZYME ENDONUCLEASE SUBUNIT"/>
    <property type="match status" value="1"/>
</dbReference>
<evidence type="ECO:0000256" key="10">
    <source>
        <dbReference type="ARBA" id="ARBA00023125"/>
    </source>
</evidence>
<evidence type="ECO:0000256" key="8">
    <source>
        <dbReference type="ARBA" id="ARBA00022801"/>
    </source>
</evidence>
<dbReference type="InterPro" id="IPR004473">
    <property type="entry name" value="Restrct_endonuc_typeI_HsdR"/>
</dbReference>
<keyword evidence="9 11" id="KW-0067">ATP-binding</keyword>
<keyword evidence="10 11" id="KW-0238">DNA-binding</keyword>
<comment type="catalytic activity">
    <reaction evidence="1 11">
        <text>Endonucleolytic cleavage of DNA to give random double-stranded fragments with terminal 5'-phosphates, ATP is simultaneously hydrolyzed.</text>
        <dbReference type="EC" id="3.1.21.3"/>
    </reaction>
</comment>
<dbReference type="SMART" id="SM00487">
    <property type="entry name" value="DEXDc"/>
    <property type="match status" value="1"/>
</dbReference>
<evidence type="ECO:0000259" key="13">
    <source>
        <dbReference type="PROSITE" id="PS51192"/>
    </source>
</evidence>
<sequence length="1032" mass="119116">MAIEKAELRFEDELIHKLETLGGVKQWKYEPSIKTTNQLWNNFKNILEENNRDKLDEPLSEGEFAQVKRIITNLKTPYDAGQFLYGLNGVSQVEVDLDSGKHIYLTVFDQAQIGAGNTRYQVVNQIERAAVIPGYPKRRFDTTLLINGLPIIQIEEKADYHDVDEALNQMHRYIHEQQYGDIFSTLQILVGMTPHDAKYMARTTDEMFNKTFAFQWQRREDNTPVLDWQEFTASMLSIPMAHQMATNYMILDGMPRKQMIKVMRPYQVYAASSIIDKVRQHDFDINDQEIGYIWHATGSGKTISSFKTAWLASRLPNVDKVIFLVDRVALTNQTVDEYTAYDPEKGENGNGGVVTDAANRWVLSKKIKSKGNGIIVTSIQKMAALVKDKKGINDIAKKNILFIVDEAHRSTAGDMLQSIKTTFTRSAWVGYTGTPNFDKAPTTRDIFGKLIHAYTIVDAIRDGNVLGFKVDFETTLSDEVLKEQYLPAYFKARYPKYSEKQIQDRIENLQPEDMDDMIEPSVYDNNQKHVELVVKDVLDNWDKRSRNSEYNALFTTHVGGNKASTPMAMMFYREFKKQNKLRKKPLKIGITFSQDNSNSDNQLENNMSLEEAIKDYNEQFGTSFGVKDAKEYTEQLVSRLNRTIYDGNYVDLVIVVDQLLTGFDAPQLNTLYVDRTLQGSALIQAYSRTNRVYDMQTKPFGRIVNYRWPLQSEKLMKKALAEYGDKNSANEQQVLNVPATTCIISPSFKEVKKELKKVVNSLSDTTNNFTSVPQDLEANRQDQMLKDLQQYNHLMSMAKQDDQYDEKSPEKFLKEIGLSQKQEEVLTTTLAINLKKRIAKRRNVDFEAIDLSMEHVKEVKVSYTYLKQLIAELMNQKHEKQEEEAQKTAKKIRELSDRMEDRKKAEQINQFADSILDGFKAPDYPVRQDDIDGLLETYSNRSMREEILAYKRKWGLVDIKDNQRVNDIIYNHVQGMDDLNIDGDLDDIIREASLIYKTDAEDEKVRALAKIKYRRKLRETLSEFADDITKKY</sequence>
<dbReference type="Pfam" id="PF22679">
    <property type="entry name" value="T1R_D3-like"/>
    <property type="match status" value="1"/>
</dbReference>
<dbReference type="CDD" id="cd22332">
    <property type="entry name" value="HsdR_N"/>
    <property type="match status" value="1"/>
</dbReference>
<dbReference type="SUPFAM" id="SSF52540">
    <property type="entry name" value="P-loop containing nucleoside triphosphate hydrolases"/>
    <property type="match status" value="1"/>
</dbReference>
<protein>
    <recommendedName>
        <fullName evidence="11">Type I restriction enzyme endonuclease subunit</fullName>
        <shortName evidence="11">R protein</shortName>
        <ecNumber evidence="11">3.1.21.3</ecNumber>
    </recommendedName>
    <alternativeName>
        <fullName evidence="11">Type-1 restriction enzyme R protein</fullName>
    </alternativeName>
</protein>
<reference evidence="14" key="2">
    <citation type="submission" date="2017-05" db="EMBL/GenBank/DDBJ databases">
        <authorList>
            <person name="Lin X.B."/>
            <person name="Stothard P."/>
            <person name="Tasseva G."/>
            <person name="Walter J."/>
        </authorList>
    </citation>
    <scope>NUCLEOTIDE SEQUENCE</scope>
    <source>
        <strain evidence="14">609u</strain>
    </source>
</reference>
<comment type="subunit">
    <text evidence="3 11">The type I restriction/modification system is composed of three polypeptides R, M and S.</text>
</comment>
<evidence type="ECO:0000313" key="17">
    <source>
        <dbReference type="Proteomes" id="UP000216316"/>
    </source>
</evidence>
<dbReference type="Pfam" id="PF04313">
    <property type="entry name" value="HSDR_N"/>
    <property type="match status" value="1"/>
</dbReference>
<name>A0A256LJV3_9LACO</name>
<organism evidence="15 16">
    <name type="scientific">Lactobacillus taiwanensis</name>
    <dbReference type="NCBI Taxonomy" id="508451"/>
    <lineage>
        <taxon>Bacteria</taxon>
        <taxon>Bacillati</taxon>
        <taxon>Bacillota</taxon>
        <taxon>Bacilli</taxon>
        <taxon>Lactobacillales</taxon>
        <taxon>Lactobacillaceae</taxon>
        <taxon>Lactobacillus</taxon>
    </lineage>
</organism>
<dbReference type="GO" id="GO:0003677">
    <property type="term" value="F:DNA binding"/>
    <property type="evidence" value="ECO:0007669"/>
    <property type="project" value="UniProtKB-KW"/>
</dbReference>
<dbReference type="InterPro" id="IPR051268">
    <property type="entry name" value="Type-I_R_enzyme_R_subunit"/>
</dbReference>
<dbReference type="GO" id="GO:0009035">
    <property type="term" value="F:type I site-specific deoxyribonuclease activity"/>
    <property type="evidence" value="ECO:0007669"/>
    <property type="project" value="UniProtKB-EC"/>
</dbReference>
<keyword evidence="6 11" id="KW-0680">Restriction system</keyword>
<feature type="coiled-coil region" evidence="12">
    <location>
        <begin position="863"/>
        <end position="902"/>
    </location>
</feature>
<proteinExistence type="inferred from homology"/>
<dbReference type="Gene3D" id="3.90.1570.50">
    <property type="match status" value="1"/>
</dbReference>
<evidence type="ECO:0000256" key="1">
    <source>
        <dbReference type="ARBA" id="ARBA00000851"/>
    </source>
</evidence>
<evidence type="ECO:0000256" key="9">
    <source>
        <dbReference type="ARBA" id="ARBA00022840"/>
    </source>
</evidence>
<dbReference type="AlphaFoldDB" id="A0A256LJV3"/>
<dbReference type="Proteomes" id="UP000216316">
    <property type="component" value="Unassembled WGS sequence"/>
</dbReference>
<dbReference type="RefSeq" id="WP_094516750.1">
    <property type="nucleotide sequence ID" value="NZ_NGNV01000006.1"/>
</dbReference>
<keyword evidence="17" id="KW-1185">Reference proteome</keyword>
<comment type="function">
    <text evidence="11">Subunit R is required for both nuclease and ATPase activities, but not for modification.</text>
</comment>
<dbReference type="InterPro" id="IPR027417">
    <property type="entry name" value="P-loop_NTPase"/>
</dbReference>
<dbReference type="GO" id="GO:0004386">
    <property type="term" value="F:helicase activity"/>
    <property type="evidence" value="ECO:0007669"/>
    <property type="project" value="UniProtKB-KW"/>
</dbReference>
<keyword evidence="12" id="KW-0175">Coiled coil</keyword>
<evidence type="ECO:0000256" key="7">
    <source>
        <dbReference type="ARBA" id="ARBA00022759"/>
    </source>
</evidence>
<evidence type="ECO:0000256" key="3">
    <source>
        <dbReference type="ARBA" id="ARBA00011296"/>
    </source>
</evidence>
<evidence type="ECO:0000256" key="5">
    <source>
        <dbReference type="ARBA" id="ARBA00022741"/>
    </source>
</evidence>
<keyword evidence="7" id="KW-0255">Endonuclease</keyword>
<dbReference type="Pfam" id="PF18766">
    <property type="entry name" value="SWI2_SNF2"/>
    <property type="match status" value="1"/>
</dbReference>
<dbReference type="InterPro" id="IPR040980">
    <property type="entry name" value="SWI2_SNF2"/>
</dbReference>
<dbReference type="EC" id="3.1.21.3" evidence="11"/>
<dbReference type="InterPro" id="IPR014001">
    <property type="entry name" value="Helicase_ATP-bd"/>
</dbReference>
<accession>A0A256LJV3</accession>
<keyword evidence="15" id="KW-0347">Helicase</keyword>
<keyword evidence="4" id="KW-0540">Nuclease</keyword>
<evidence type="ECO:0000313" key="15">
    <source>
        <dbReference type="EMBL" id="OYR92867.1"/>
    </source>
</evidence>
<dbReference type="EMBL" id="NGNX01000006">
    <property type="protein sequence ID" value="OYR92867.1"/>
    <property type="molecule type" value="Genomic_DNA"/>
</dbReference>